<dbReference type="InterPro" id="IPR002048">
    <property type="entry name" value="EF_hand_dom"/>
</dbReference>
<dbReference type="Proteomes" id="UP000663870">
    <property type="component" value="Unassembled WGS sequence"/>
</dbReference>
<evidence type="ECO:0000313" key="5">
    <source>
        <dbReference type="Proteomes" id="UP000663854"/>
    </source>
</evidence>
<dbReference type="EMBL" id="CAJNOL010000074">
    <property type="protein sequence ID" value="CAF0818294.1"/>
    <property type="molecule type" value="Genomic_DNA"/>
</dbReference>
<dbReference type="InterPro" id="IPR011992">
    <property type="entry name" value="EF-hand-dom_pair"/>
</dbReference>
<dbReference type="Gene3D" id="1.10.238.10">
    <property type="entry name" value="EF-hand"/>
    <property type="match status" value="1"/>
</dbReference>
<dbReference type="SMART" id="SM00054">
    <property type="entry name" value="EFh"/>
    <property type="match status" value="2"/>
</dbReference>
<evidence type="ECO:0000256" key="1">
    <source>
        <dbReference type="ARBA" id="ARBA00022837"/>
    </source>
</evidence>
<reference evidence="4" key="1">
    <citation type="submission" date="2021-02" db="EMBL/GenBank/DDBJ databases">
        <authorList>
            <person name="Nowell W R."/>
        </authorList>
    </citation>
    <scope>NUCLEOTIDE SEQUENCE</scope>
</reference>
<dbReference type="CDD" id="cd00051">
    <property type="entry name" value="EFh"/>
    <property type="match status" value="1"/>
</dbReference>
<sequence>MNLEFSVKETVIRHSGVIDEIQYEFEEITTENVSFGITTKKEKRSRTYDLHITRTRYNQLTQHIPNALSFDDFILVLRPFMMGFYHHNELERAFQILDTNSSGSIDNNELAKFVPIINEYATIDTLKNHIRKLNVNIDGYLNYNEFRSLILRGIGRELLCTHA</sequence>
<dbReference type="AlphaFoldDB" id="A0A813UXL8"/>
<organism evidence="4 5">
    <name type="scientific">Rotaria sordida</name>
    <dbReference type="NCBI Taxonomy" id="392033"/>
    <lineage>
        <taxon>Eukaryota</taxon>
        <taxon>Metazoa</taxon>
        <taxon>Spiralia</taxon>
        <taxon>Gnathifera</taxon>
        <taxon>Rotifera</taxon>
        <taxon>Eurotatoria</taxon>
        <taxon>Bdelloidea</taxon>
        <taxon>Philodinida</taxon>
        <taxon>Philodinidae</taxon>
        <taxon>Rotaria</taxon>
    </lineage>
</organism>
<evidence type="ECO:0000313" key="3">
    <source>
        <dbReference type="EMBL" id="CAF0818294.1"/>
    </source>
</evidence>
<dbReference type="GO" id="GO:0005509">
    <property type="term" value="F:calcium ion binding"/>
    <property type="evidence" value="ECO:0007669"/>
    <property type="project" value="InterPro"/>
</dbReference>
<evidence type="ECO:0000259" key="2">
    <source>
        <dbReference type="PROSITE" id="PS50222"/>
    </source>
</evidence>
<evidence type="ECO:0000313" key="4">
    <source>
        <dbReference type="EMBL" id="CAF0832231.1"/>
    </source>
</evidence>
<proteinExistence type="predicted"/>
<dbReference type="SUPFAM" id="SSF47473">
    <property type="entry name" value="EF-hand"/>
    <property type="match status" value="1"/>
</dbReference>
<dbReference type="PROSITE" id="PS00018">
    <property type="entry name" value="EF_HAND_1"/>
    <property type="match status" value="1"/>
</dbReference>
<dbReference type="EMBL" id="CAJNOH010000067">
    <property type="protein sequence ID" value="CAF0832231.1"/>
    <property type="molecule type" value="Genomic_DNA"/>
</dbReference>
<dbReference type="Pfam" id="PF13499">
    <property type="entry name" value="EF-hand_7"/>
    <property type="match status" value="1"/>
</dbReference>
<dbReference type="InterPro" id="IPR018247">
    <property type="entry name" value="EF_Hand_1_Ca_BS"/>
</dbReference>
<evidence type="ECO:0000313" key="6">
    <source>
        <dbReference type="Proteomes" id="UP000663870"/>
    </source>
</evidence>
<dbReference type="Proteomes" id="UP000663854">
    <property type="component" value="Unassembled WGS sequence"/>
</dbReference>
<accession>A0A813UXL8</accession>
<keyword evidence="6" id="KW-1185">Reference proteome</keyword>
<name>A0A813UXL8_9BILA</name>
<comment type="caution">
    <text evidence="4">The sequence shown here is derived from an EMBL/GenBank/DDBJ whole genome shotgun (WGS) entry which is preliminary data.</text>
</comment>
<feature type="domain" description="EF-hand" evidence="2">
    <location>
        <begin position="85"/>
        <end position="120"/>
    </location>
</feature>
<protein>
    <recommendedName>
        <fullName evidence="2">EF-hand domain-containing protein</fullName>
    </recommendedName>
</protein>
<keyword evidence="1" id="KW-0106">Calcium</keyword>
<gene>
    <name evidence="3" type="ORF">JXQ802_LOCUS5064</name>
    <name evidence="4" type="ORF">PYM288_LOCUS6144</name>
</gene>
<dbReference type="PROSITE" id="PS50222">
    <property type="entry name" value="EF_HAND_2"/>
    <property type="match status" value="1"/>
</dbReference>